<evidence type="ECO:0000313" key="3">
    <source>
        <dbReference type="EMBL" id="GAA4620505.1"/>
    </source>
</evidence>
<dbReference type="EMBL" id="BAABHK010000001">
    <property type="protein sequence ID" value="GAA4620505.1"/>
    <property type="molecule type" value="Genomic_DNA"/>
</dbReference>
<protein>
    <recommendedName>
        <fullName evidence="5">CU044_5270 family protein</fullName>
    </recommendedName>
</protein>
<dbReference type="InterPro" id="IPR047789">
    <property type="entry name" value="CU044_5270-like"/>
</dbReference>
<dbReference type="Proteomes" id="UP001501442">
    <property type="component" value="Unassembled WGS sequence"/>
</dbReference>
<feature type="region of interest" description="Disordered" evidence="1">
    <location>
        <begin position="1"/>
        <end position="23"/>
    </location>
</feature>
<evidence type="ECO:0000256" key="2">
    <source>
        <dbReference type="SAM" id="Phobius"/>
    </source>
</evidence>
<dbReference type="NCBIfam" id="NF038083">
    <property type="entry name" value="CU044_5270_fam"/>
    <property type="match status" value="1"/>
</dbReference>
<evidence type="ECO:0000313" key="4">
    <source>
        <dbReference type="Proteomes" id="UP001501442"/>
    </source>
</evidence>
<evidence type="ECO:0000256" key="1">
    <source>
        <dbReference type="SAM" id="MobiDB-lite"/>
    </source>
</evidence>
<keyword evidence="4" id="KW-1185">Reference proteome</keyword>
<reference evidence="4" key="1">
    <citation type="journal article" date="2019" name="Int. J. Syst. Evol. Microbiol.">
        <title>The Global Catalogue of Microorganisms (GCM) 10K type strain sequencing project: providing services to taxonomists for standard genome sequencing and annotation.</title>
        <authorList>
            <consortium name="The Broad Institute Genomics Platform"/>
            <consortium name="The Broad Institute Genome Sequencing Center for Infectious Disease"/>
            <person name="Wu L."/>
            <person name="Ma J."/>
        </authorList>
    </citation>
    <scope>NUCLEOTIDE SEQUENCE [LARGE SCALE GENOMIC DNA]</scope>
    <source>
        <strain evidence="4">JCM 17939</strain>
    </source>
</reference>
<feature type="compositionally biased region" description="Basic and acidic residues" evidence="1">
    <location>
        <begin position="1"/>
        <end position="13"/>
    </location>
</feature>
<accession>A0ABP8U3V8</accession>
<comment type="caution">
    <text evidence="3">The sequence shown here is derived from an EMBL/GenBank/DDBJ whole genome shotgun (WGS) entry which is preliminary data.</text>
</comment>
<organism evidence="3 4">
    <name type="scientific">Actinoallomurus vinaceus</name>
    <dbReference type="NCBI Taxonomy" id="1080074"/>
    <lineage>
        <taxon>Bacteria</taxon>
        <taxon>Bacillati</taxon>
        <taxon>Actinomycetota</taxon>
        <taxon>Actinomycetes</taxon>
        <taxon>Streptosporangiales</taxon>
        <taxon>Thermomonosporaceae</taxon>
        <taxon>Actinoallomurus</taxon>
    </lineage>
</organism>
<sequence>MKDIMQELAEARPGHLSGAGRVGEEVRRSELGRAFSQPREAVRRRGHARRLVPAVAAGAVAVTAAVLVAGTGGGTPTPRRSTTAAPFRGDSVLLAAADVAAKQPMGEYWYTNQLSGLSFVVKGGYAITCAHMETFEWTAVKAGGGHLFYGRDLPARPLAAEDEAAWRKAGSPSISQVWNTDHYTPCATKAGSWKPDINHDKGGSFFVPGTAVELTAAEAQHLPTDPAKLTKMFLVRDVNPARAKMDPVGSKWLNDPAHVVRNASYAFANAPLPPKVRAALMRALAAQPGVRNLGTMTDPLGRRAIAFGADWTDGRPDRGRGGKVVWTKFGYTYREVLLFDRKTGEYLGDEAVLVKPGGRYRTRKPGFVLHYELLRGSGWTNKKPSPPSKLPFH</sequence>
<gene>
    <name evidence="3" type="ORF">GCM10023196_004760</name>
</gene>
<feature type="transmembrane region" description="Helical" evidence="2">
    <location>
        <begin position="51"/>
        <end position="70"/>
    </location>
</feature>
<keyword evidence="2" id="KW-1133">Transmembrane helix</keyword>
<dbReference type="RefSeq" id="WP_345428848.1">
    <property type="nucleotide sequence ID" value="NZ_BAABHK010000001.1"/>
</dbReference>
<proteinExistence type="predicted"/>
<name>A0ABP8U3V8_9ACTN</name>
<keyword evidence="2" id="KW-0472">Membrane</keyword>
<keyword evidence="2" id="KW-0812">Transmembrane</keyword>
<evidence type="ECO:0008006" key="5">
    <source>
        <dbReference type="Google" id="ProtNLM"/>
    </source>
</evidence>